<evidence type="ECO:0000256" key="1">
    <source>
        <dbReference type="SAM" id="SignalP"/>
    </source>
</evidence>
<reference evidence="2 3" key="1">
    <citation type="submission" date="2019-11" db="EMBL/GenBank/DDBJ databases">
        <authorList>
            <person name="Jiao W.-B."/>
            <person name="Schneeberger K."/>
        </authorList>
    </citation>
    <scope>NUCLEOTIDE SEQUENCE [LARGE SCALE GENOMIC DNA]</scope>
    <source>
        <strain evidence="3">cv. An-1</strain>
    </source>
</reference>
<evidence type="ECO:0000313" key="2">
    <source>
        <dbReference type="EMBL" id="VYS59721.1"/>
    </source>
</evidence>
<organism evidence="2 3">
    <name type="scientific">Arabidopsis thaliana</name>
    <name type="common">Mouse-ear cress</name>
    <dbReference type="NCBI Taxonomy" id="3702"/>
    <lineage>
        <taxon>Eukaryota</taxon>
        <taxon>Viridiplantae</taxon>
        <taxon>Streptophyta</taxon>
        <taxon>Embryophyta</taxon>
        <taxon>Tracheophyta</taxon>
        <taxon>Spermatophyta</taxon>
        <taxon>Magnoliopsida</taxon>
        <taxon>eudicotyledons</taxon>
        <taxon>Gunneridae</taxon>
        <taxon>Pentapetalae</taxon>
        <taxon>rosids</taxon>
        <taxon>malvids</taxon>
        <taxon>Brassicales</taxon>
        <taxon>Brassicaceae</taxon>
        <taxon>Camelineae</taxon>
        <taxon>Arabidopsis</taxon>
    </lineage>
</organism>
<name>A0A654FIA7_ARATH</name>
<protein>
    <recommendedName>
        <fullName evidence="4">Plant thionin family protein</fullName>
    </recommendedName>
</protein>
<dbReference type="EMBL" id="CACRSJ010000106">
    <property type="protein sequence ID" value="VYS59721.1"/>
    <property type="molecule type" value="Genomic_DNA"/>
</dbReference>
<accession>A0A654FIA7</accession>
<evidence type="ECO:0008006" key="4">
    <source>
        <dbReference type="Google" id="ProtNLM"/>
    </source>
</evidence>
<feature type="signal peptide" evidence="1">
    <location>
        <begin position="1"/>
        <end position="22"/>
    </location>
</feature>
<evidence type="ECO:0000313" key="3">
    <source>
        <dbReference type="Proteomes" id="UP000426265"/>
    </source>
</evidence>
<dbReference type="Proteomes" id="UP000426265">
    <property type="component" value="Unassembled WGS sequence"/>
</dbReference>
<gene>
    <name evidence="2" type="ORF">AN1_LOCUS15159</name>
</gene>
<proteinExistence type="predicted"/>
<dbReference type="ExpressionAtlas" id="A0A654FIA7">
    <property type="expression patterns" value="baseline"/>
</dbReference>
<sequence>MAMMKVMLMVVMMMVLVGTIIGEESHADCVKRCQLLCIAKLLDKNCVPQCVFFKCGPPALPTNVHHSKMKAPQNHGIRG</sequence>
<keyword evidence="1" id="KW-0732">Signal</keyword>
<feature type="chain" id="PRO_5024813276" description="Plant thionin family protein" evidence="1">
    <location>
        <begin position="23"/>
        <end position="79"/>
    </location>
</feature>
<dbReference type="AlphaFoldDB" id="A0A654FIA7"/>